<dbReference type="GO" id="GO:0016020">
    <property type="term" value="C:membrane"/>
    <property type="evidence" value="ECO:0007669"/>
    <property type="project" value="GOC"/>
</dbReference>
<dbReference type="InterPro" id="IPR001451">
    <property type="entry name" value="Hexapep"/>
</dbReference>
<dbReference type="PIRSF" id="PIRSF000456">
    <property type="entry name" value="UDP-GlcNAc_acltr"/>
    <property type="match status" value="1"/>
</dbReference>
<proteinExistence type="predicted"/>
<evidence type="ECO:0000256" key="5">
    <source>
        <dbReference type="ARBA" id="ARBA00023315"/>
    </source>
</evidence>
<dbReference type="Pfam" id="PF13720">
    <property type="entry name" value="Acetyltransf_11"/>
    <property type="match status" value="1"/>
</dbReference>
<comment type="caution">
    <text evidence="7">The sequence shown here is derived from an EMBL/GenBank/DDBJ whole genome shotgun (WGS) entry which is preliminary data.</text>
</comment>
<gene>
    <name evidence="7" type="ORF">IQ13_1814</name>
</gene>
<name>A0A562SR34_9BACT</name>
<dbReference type="InterPro" id="IPR037157">
    <property type="entry name" value="Acetyltransf_C_sf"/>
</dbReference>
<sequence length="268" mass="29306">MISNLAHIHPNAQIGKNVTIDPFTVIHDDVVIGDGTHVMSNVTIFSASRIGKNCNIFPGAVIGAVPQDLKYRGEYTLAEIGDNTTIRECVTIHRGTTDKNTTKVGSNCLIMAYAHVAHDCIVGNNVILANSVQLAGHVTVDDFAIIGGMSAAHQFTHIGKHTYIAGMSAIRKDVPPYVKAAREPLSYVGINNVGLSRRGYSKETIEEIFKIYHILFVEKHIVSKAVELIESMLPSTETRDEILGFIKKSEIGIIKRHSQTISDEDIAF</sequence>
<accession>A0A562SR34</accession>
<evidence type="ECO:0000256" key="2">
    <source>
        <dbReference type="ARBA" id="ARBA00022556"/>
    </source>
</evidence>
<dbReference type="PANTHER" id="PTHR43480:SF1">
    <property type="entry name" value="ACYL-[ACYL-CARRIER-PROTEIN]--UDP-N-ACETYLGLUCOSAMINE O-ACYLTRANSFERASE, MITOCHONDRIAL-RELATED"/>
    <property type="match status" value="1"/>
</dbReference>
<evidence type="ECO:0000259" key="6">
    <source>
        <dbReference type="Pfam" id="PF13720"/>
    </source>
</evidence>
<dbReference type="NCBIfam" id="TIGR01852">
    <property type="entry name" value="lipid_A_lpxA"/>
    <property type="match status" value="1"/>
</dbReference>
<dbReference type="CDD" id="cd03351">
    <property type="entry name" value="LbH_UDP-GlcNAc_AT"/>
    <property type="match status" value="1"/>
</dbReference>
<dbReference type="Gene3D" id="2.160.10.10">
    <property type="entry name" value="Hexapeptide repeat proteins"/>
    <property type="match status" value="1"/>
</dbReference>
<evidence type="ECO:0000256" key="1">
    <source>
        <dbReference type="ARBA" id="ARBA00022516"/>
    </source>
</evidence>
<dbReference type="GO" id="GO:0009245">
    <property type="term" value="P:lipid A biosynthetic process"/>
    <property type="evidence" value="ECO:0007669"/>
    <property type="project" value="UniProtKB-KW"/>
</dbReference>
<evidence type="ECO:0000256" key="3">
    <source>
        <dbReference type="ARBA" id="ARBA00022679"/>
    </source>
</evidence>
<dbReference type="NCBIfam" id="NF003657">
    <property type="entry name" value="PRK05289.1"/>
    <property type="match status" value="1"/>
</dbReference>
<dbReference type="OrthoDB" id="9807278at2"/>
<evidence type="ECO:0000256" key="4">
    <source>
        <dbReference type="ARBA" id="ARBA00023098"/>
    </source>
</evidence>
<keyword evidence="3 7" id="KW-0808">Transferase</keyword>
<dbReference type="GO" id="GO:0008780">
    <property type="term" value="F:acyl-[acyl-carrier-protein]-UDP-N-acetylglucosamine O-acyltransferase activity"/>
    <property type="evidence" value="ECO:0007669"/>
    <property type="project" value="InterPro"/>
</dbReference>
<feature type="domain" description="UDP N-acetylglucosamine O-acyltransferase C-terminal" evidence="6">
    <location>
        <begin position="173"/>
        <end position="254"/>
    </location>
</feature>
<dbReference type="AlphaFoldDB" id="A0A562SR34"/>
<keyword evidence="2" id="KW-0441">Lipid A biosynthesis</keyword>
<evidence type="ECO:0000313" key="8">
    <source>
        <dbReference type="Proteomes" id="UP000316167"/>
    </source>
</evidence>
<dbReference type="Proteomes" id="UP000316167">
    <property type="component" value="Unassembled WGS sequence"/>
</dbReference>
<reference evidence="7 8" key="1">
    <citation type="journal article" date="2015" name="Stand. Genomic Sci.">
        <title>Genomic Encyclopedia of Bacterial and Archaeal Type Strains, Phase III: the genomes of soil and plant-associated and newly described type strains.</title>
        <authorList>
            <person name="Whitman W.B."/>
            <person name="Woyke T."/>
            <person name="Klenk H.P."/>
            <person name="Zhou Y."/>
            <person name="Lilburn T.G."/>
            <person name="Beck B.J."/>
            <person name="De Vos P."/>
            <person name="Vandamme P."/>
            <person name="Eisen J.A."/>
            <person name="Garrity G."/>
            <person name="Hugenholtz P."/>
            <person name="Kyrpides N.C."/>
        </authorList>
    </citation>
    <scope>NUCLEOTIDE SEQUENCE [LARGE SCALE GENOMIC DNA]</scope>
    <source>
        <strain evidence="7 8">CGMCC 1.7271</strain>
    </source>
</reference>
<dbReference type="InterPro" id="IPR011004">
    <property type="entry name" value="Trimer_LpxA-like_sf"/>
</dbReference>
<evidence type="ECO:0000313" key="7">
    <source>
        <dbReference type="EMBL" id="TWI83701.1"/>
    </source>
</evidence>
<dbReference type="Gene3D" id="1.20.1180.10">
    <property type="entry name" value="Udp N-acetylglucosamine O-acyltransferase, C-terminal domain"/>
    <property type="match status" value="1"/>
</dbReference>
<keyword evidence="5 7" id="KW-0012">Acyltransferase</keyword>
<dbReference type="EMBL" id="VLLE01000003">
    <property type="protein sequence ID" value="TWI83701.1"/>
    <property type="molecule type" value="Genomic_DNA"/>
</dbReference>
<organism evidence="7 8">
    <name type="scientific">Lacibacter cauensis</name>
    <dbReference type="NCBI Taxonomy" id="510947"/>
    <lineage>
        <taxon>Bacteria</taxon>
        <taxon>Pseudomonadati</taxon>
        <taxon>Bacteroidota</taxon>
        <taxon>Chitinophagia</taxon>
        <taxon>Chitinophagales</taxon>
        <taxon>Chitinophagaceae</taxon>
        <taxon>Lacibacter</taxon>
    </lineage>
</organism>
<keyword evidence="1" id="KW-0444">Lipid biosynthesis</keyword>
<dbReference type="RefSeq" id="WP_144885994.1">
    <property type="nucleotide sequence ID" value="NZ_VLLE01000003.1"/>
</dbReference>
<dbReference type="InterPro" id="IPR029098">
    <property type="entry name" value="Acetyltransf_C"/>
</dbReference>
<keyword evidence="4" id="KW-0443">Lipid metabolism</keyword>
<dbReference type="Pfam" id="PF00132">
    <property type="entry name" value="Hexapep"/>
    <property type="match status" value="2"/>
</dbReference>
<dbReference type="InterPro" id="IPR010137">
    <property type="entry name" value="Lipid_A_LpxA"/>
</dbReference>
<dbReference type="PANTHER" id="PTHR43480">
    <property type="entry name" value="ACYL-[ACYL-CARRIER-PROTEIN]--UDP-N-ACETYLGLUCOSAMINE O-ACYLTRANSFERASE"/>
    <property type="match status" value="1"/>
</dbReference>
<protein>
    <submittedName>
        <fullName evidence="7">Acyl-[acyl-carrier-protein]--UDP-N-acetylglucosamine O-acyltransferase</fullName>
    </submittedName>
</protein>
<dbReference type="SUPFAM" id="SSF51161">
    <property type="entry name" value="Trimeric LpxA-like enzymes"/>
    <property type="match status" value="1"/>
</dbReference>
<keyword evidence="8" id="KW-1185">Reference proteome</keyword>